<sequence>MNGAMMGFLGMVFGASAVGVAGVARSVVDTVLPRMMDGANHKSQMSINLQAQRHEAIQRWRAGLAGARDDYRRWAAGPRDVDAPNVVGDEWFEGLRPHLPTTGEAAKYRSACEIHCDNTTTMQLSLEIGRIEREWTDEAMGAGRRNRRG</sequence>
<dbReference type="RefSeq" id="WP_085258536.1">
    <property type="nucleotide sequence ID" value="NZ_AP022573.1"/>
</dbReference>
<reference evidence="1 2" key="1">
    <citation type="submission" date="2016-01" db="EMBL/GenBank/DDBJ databases">
        <title>The new phylogeny of the genus Mycobacterium.</title>
        <authorList>
            <person name="Tarcisio F."/>
            <person name="Conor M."/>
            <person name="Antonella G."/>
            <person name="Elisabetta G."/>
            <person name="Giulia F.S."/>
            <person name="Sara T."/>
            <person name="Anna F."/>
            <person name="Clotilde B."/>
            <person name="Roberto B."/>
            <person name="Veronica D.S."/>
            <person name="Fabio R."/>
            <person name="Monica P."/>
            <person name="Olivier J."/>
            <person name="Enrico T."/>
            <person name="Nicola S."/>
        </authorList>
    </citation>
    <scope>NUCLEOTIDE SEQUENCE [LARGE SCALE GENOMIC DNA]</scope>
    <source>
        <strain evidence="1 2">DSM 44616</strain>
    </source>
</reference>
<gene>
    <name evidence="1" type="ORF">AWC23_26150</name>
</gene>
<proteinExistence type="predicted"/>
<protein>
    <submittedName>
        <fullName evidence="1">Uncharacterized protein</fullName>
    </submittedName>
</protein>
<evidence type="ECO:0000313" key="2">
    <source>
        <dbReference type="Proteomes" id="UP000193387"/>
    </source>
</evidence>
<keyword evidence="2" id="KW-1185">Reference proteome</keyword>
<accession>A0AAJ3NK85</accession>
<name>A0AAJ3NK85_9MYCO</name>
<dbReference type="AlphaFoldDB" id="A0AAJ3NK85"/>
<dbReference type="Proteomes" id="UP000193387">
    <property type="component" value="Unassembled WGS sequence"/>
</dbReference>
<dbReference type="EMBL" id="LQPR01000084">
    <property type="protein sequence ID" value="ORW64132.1"/>
    <property type="molecule type" value="Genomic_DNA"/>
</dbReference>
<evidence type="ECO:0000313" key="1">
    <source>
        <dbReference type="EMBL" id="ORW64132.1"/>
    </source>
</evidence>
<comment type="caution">
    <text evidence="1">The sequence shown here is derived from an EMBL/GenBank/DDBJ whole genome shotgun (WGS) entry which is preliminary data.</text>
</comment>
<organism evidence="1 2">
    <name type="scientific">Mycobacterium saskatchewanense</name>
    <dbReference type="NCBI Taxonomy" id="220927"/>
    <lineage>
        <taxon>Bacteria</taxon>
        <taxon>Bacillati</taxon>
        <taxon>Actinomycetota</taxon>
        <taxon>Actinomycetes</taxon>
        <taxon>Mycobacteriales</taxon>
        <taxon>Mycobacteriaceae</taxon>
        <taxon>Mycobacterium</taxon>
        <taxon>Mycobacterium simiae complex</taxon>
    </lineage>
</organism>